<evidence type="ECO:0000259" key="2">
    <source>
        <dbReference type="PROSITE" id="PS50206"/>
    </source>
</evidence>
<gene>
    <name evidence="3" type="ORF">CLV45_1674</name>
</gene>
<keyword evidence="1" id="KW-0732">Signal</keyword>
<dbReference type="RefSeq" id="WP_157807370.1">
    <property type="nucleotide sequence ID" value="NZ_PGFA01000001.1"/>
</dbReference>
<feature type="domain" description="Rhodanese" evidence="2">
    <location>
        <begin position="54"/>
        <end position="142"/>
    </location>
</feature>
<proteinExistence type="predicted"/>
<dbReference type="PROSITE" id="PS50206">
    <property type="entry name" value="RHODANESE_3"/>
    <property type="match status" value="1"/>
</dbReference>
<dbReference type="EMBL" id="PGFA01000001">
    <property type="protein sequence ID" value="PJJ60249.1"/>
    <property type="molecule type" value="Genomic_DNA"/>
</dbReference>
<sequence length="142" mass="15165">MLRFAFSAAVFCALLSAPSAFAQTAPADAPLQGAPTAAPSRPITPPAETQKLLKKRNVVVLDVRTPEEFGTGHLRGAQNLNFRDPNFPTQLTALDTTKTYVLYCASGNRSGKAAVLMQEKGFRKLVNAGAYKDLKAAGLKTE</sequence>
<feature type="signal peptide" evidence="1">
    <location>
        <begin position="1"/>
        <end position="22"/>
    </location>
</feature>
<feature type="chain" id="PRO_5014980603" evidence="1">
    <location>
        <begin position="23"/>
        <end position="142"/>
    </location>
</feature>
<dbReference type="Pfam" id="PF00581">
    <property type="entry name" value="Rhodanese"/>
    <property type="match status" value="1"/>
</dbReference>
<dbReference type="SMART" id="SM00450">
    <property type="entry name" value="RHOD"/>
    <property type="match status" value="1"/>
</dbReference>
<dbReference type="OrthoDB" id="9808735at2"/>
<evidence type="ECO:0000256" key="1">
    <source>
        <dbReference type="SAM" id="SignalP"/>
    </source>
</evidence>
<evidence type="ECO:0000313" key="3">
    <source>
        <dbReference type="EMBL" id="PJJ60249.1"/>
    </source>
</evidence>
<dbReference type="InterPro" id="IPR001763">
    <property type="entry name" value="Rhodanese-like_dom"/>
</dbReference>
<reference evidence="3 4" key="1">
    <citation type="submission" date="2017-11" db="EMBL/GenBank/DDBJ databases">
        <title>Genomic Encyclopedia of Archaeal and Bacterial Type Strains, Phase II (KMG-II): From Individual Species to Whole Genera.</title>
        <authorList>
            <person name="Goeker M."/>
        </authorList>
    </citation>
    <scope>NUCLEOTIDE SEQUENCE [LARGE SCALE GENOMIC DNA]</scope>
    <source>
        <strain evidence="3 4">DSM 11115</strain>
    </source>
</reference>
<comment type="caution">
    <text evidence="3">The sequence shown here is derived from an EMBL/GenBank/DDBJ whole genome shotgun (WGS) entry which is preliminary data.</text>
</comment>
<dbReference type="InterPro" id="IPR036873">
    <property type="entry name" value="Rhodanese-like_dom_sf"/>
</dbReference>
<dbReference type="SUPFAM" id="SSF52821">
    <property type="entry name" value="Rhodanese/Cell cycle control phosphatase"/>
    <property type="match status" value="1"/>
</dbReference>
<dbReference type="CDD" id="cd00158">
    <property type="entry name" value="RHOD"/>
    <property type="match status" value="1"/>
</dbReference>
<evidence type="ECO:0000313" key="4">
    <source>
        <dbReference type="Proteomes" id="UP000228535"/>
    </source>
</evidence>
<protein>
    <submittedName>
        <fullName evidence="3">Phage shock protein E</fullName>
    </submittedName>
</protein>
<organism evidence="3 4">
    <name type="scientific">Hymenobacter chitinivorans DSM 11115</name>
    <dbReference type="NCBI Taxonomy" id="1121954"/>
    <lineage>
        <taxon>Bacteria</taxon>
        <taxon>Pseudomonadati</taxon>
        <taxon>Bacteroidota</taxon>
        <taxon>Cytophagia</taxon>
        <taxon>Cytophagales</taxon>
        <taxon>Hymenobacteraceae</taxon>
        <taxon>Hymenobacter</taxon>
    </lineage>
</organism>
<name>A0A2M9BQM8_9BACT</name>
<dbReference type="AlphaFoldDB" id="A0A2M9BQM8"/>
<dbReference type="Proteomes" id="UP000228535">
    <property type="component" value="Unassembled WGS sequence"/>
</dbReference>
<dbReference type="Gene3D" id="3.40.250.10">
    <property type="entry name" value="Rhodanese-like domain"/>
    <property type="match status" value="1"/>
</dbReference>
<keyword evidence="4" id="KW-1185">Reference proteome</keyword>
<dbReference type="InterPro" id="IPR050229">
    <property type="entry name" value="GlpE_sulfurtransferase"/>
</dbReference>
<dbReference type="PANTHER" id="PTHR43031">
    <property type="entry name" value="FAD-DEPENDENT OXIDOREDUCTASE"/>
    <property type="match status" value="1"/>
</dbReference>
<accession>A0A2M9BQM8</accession>
<dbReference type="PANTHER" id="PTHR43031:SF1">
    <property type="entry name" value="PYRIDINE NUCLEOTIDE-DISULPHIDE OXIDOREDUCTASE"/>
    <property type="match status" value="1"/>
</dbReference>